<dbReference type="Proteomes" id="UP001168128">
    <property type="component" value="Unassembled WGS sequence"/>
</dbReference>
<evidence type="ECO:0000313" key="2">
    <source>
        <dbReference type="Proteomes" id="UP001168128"/>
    </source>
</evidence>
<keyword evidence="2" id="KW-1185">Reference proteome</keyword>
<dbReference type="Gene3D" id="3.40.960.10">
    <property type="entry name" value="VSR Endonuclease"/>
    <property type="match status" value="1"/>
</dbReference>
<name>A0ABT8UC80_9FLAO</name>
<evidence type="ECO:0000313" key="1">
    <source>
        <dbReference type="EMBL" id="MDO3427238.1"/>
    </source>
</evidence>
<dbReference type="RefSeq" id="WP_302718488.1">
    <property type="nucleotide sequence ID" value="NZ_JAULSJ010000056.1"/>
</dbReference>
<gene>
    <name evidence="1" type="ORF">QWT87_20360</name>
</gene>
<accession>A0ABT8UC80</accession>
<comment type="caution">
    <text evidence="1">The sequence shown here is derived from an EMBL/GenBank/DDBJ whole genome shotgun (WGS) entry which is preliminary data.</text>
</comment>
<dbReference type="EMBL" id="JAULSJ010000056">
    <property type="protein sequence ID" value="MDO3427238.1"/>
    <property type="molecule type" value="Genomic_DNA"/>
</dbReference>
<evidence type="ECO:0008006" key="3">
    <source>
        <dbReference type="Google" id="ProtNLM"/>
    </source>
</evidence>
<organism evidence="1 2">
    <name type="scientific">Chryseobacterium urinae</name>
    <dbReference type="NCBI Taxonomy" id="3058400"/>
    <lineage>
        <taxon>Bacteria</taxon>
        <taxon>Pseudomonadati</taxon>
        <taxon>Bacteroidota</taxon>
        <taxon>Flavobacteriia</taxon>
        <taxon>Flavobacteriales</taxon>
        <taxon>Weeksellaceae</taxon>
        <taxon>Chryseobacterium group</taxon>
        <taxon>Chryseobacterium</taxon>
    </lineage>
</organism>
<protein>
    <recommendedName>
        <fullName evidence="3">DUF559 domain-containing protein</fullName>
    </recommendedName>
</protein>
<sequence length="403" mass="47911">MENNLIMTENQKRICSETLEELKILCTENNHFYTPIDVYYKPSGKSLKKVVLLKCNEHDCKPFEQDVQDVEIFRRSKKCPPCLSIIQSGNNRIPVPELNTRIKNSKNSVIRDRQIVIRYEDHLHNDKNSMVLVKCNLFGHHKKPYPQTAVSIGKNNICPDCAKTREYKKKVGENLVEKINNILIDKNSSFSFFGSIDRNDKSIIFYELICKNCGCSEWEREKYVSSVKCKVCYPNDTIGESRVIEYLNFLKLTFKKQKKFPGMKNEKELKCDFFIPKLNLIIEFDGHQHYYPIDFFKGFKSFKKTIKCDWIKNRYALKNKINILRIPFKEYDNMEILIDNAIAKINNQEHSFKNYYNFLNVYRINYISIIVNKRMRLKKILLENKRKSYFLSDLHKKTYQQEK</sequence>
<reference evidence="1" key="1">
    <citation type="submission" date="2023-07" db="EMBL/GenBank/DDBJ databases">
        <title>AMR profile of multidrug- resistance Chryseobacterium gambrini related strain.</title>
        <authorList>
            <person name="Kirdat K."/>
            <person name="Bhatt A."/>
            <person name="Kuyare S."/>
            <person name="Yadav A."/>
        </authorList>
    </citation>
    <scope>NUCLEOTIDE SEQUENCE</scope>
    <source>
        <strain evidence="1">APV-1</strain>
    </source>
</reference>
<proteinExistence type="predicted"/>